<organism evidence="1 2">
    <name type="scientific">Fulvivirga marina</name>
    <dbReference type="NCBI Taxonomy" id="2494733"/>
    <lineage>
        <taxon>Bacteria</taxon>
        <taxon>Pseudomonadati</taxon>
        <taxon>Bacteroidota</taxon>
        <taxon>Cytophagia</taxon>
        <taxon>Cytophagales</taxon>
        <taxon>Fulvivirgaceae</taxon>
        <taxon>Fulvivirga</taxon>
    </lineage>
</organism>
<name>A0A937G1U4_9BACT</name>
<gene>
    <name evidence="1" type="ORF">JMN32_19515</name>
</gene>
<dbReference type="AlphaFoldDB" id="A0A937G1U4"/>
<dbReference type="EMBL" id="JAEUGD010000064">
    <property type="protein sequence ID" value="MBL6448508.1"/>
    <property type="molecule type" value="Genomic_DNA"/>
</dbReference>
<keyword evidence="2" id="KW-1185">Reference proteome</keyword>
<dbReference type="Proteomes" id="UP000614216">
    <property type="component" value="Unassembled WGS sequence"/>
</dbReference>
<comment type="caution">
    <text evidence="1">The sequence shown here is derived from an EMBL/GenBank/DDBJ whole genome shotgun (WGS) entry which is preliminary data.</text>
</comment>
<dbReference type="RefSeq" id="WP_202858044.1">
    <property type="nucleotide sequence ID" value="NZ_JAEUGD010000064.1"/>
</dbReference>
<evidence type="ECO:0000313" key="2">
    <source>
        <dbReference type="Proteomes" id="UP000614216"/>
    </source>
</evidence>
<reference evidence="1" key="1">
    <citation type="submission" date="2021-01" db="EMBL/GenBank/DDBJ databases">
        <title>Fulvivirga kasyanovii gen. nov., sp nov., a novel member of the phylum Bacteroidetes isolated from seawater in a mussel farm.</title>
        <authorList>
            <person name="Zhao L.-H."/>
            <person name="Wang Z.-J."/>
        </authorList>
    </citation>
    <scope>NUCLEOTIDE SEQUENCE</scope>
    <source>
        <strain evidence="1">29W222</strain>
    </source>
</reference>
<sequence length="757" mass="85468">MNIKDLIPKLLKDDDKKVCDKTLSTELISEGGASPSLSLPGENFLFSAKVEGAFSVNLFNDTNDHSVESKIFEHWPEAKSLYTNQALLGYSLEGRVKANASAENLGKFELGINAEQSFKAKSFRIHDCDTTVKDAFTGDVTSFKFIFKKDDVTSLKVNEAMAFEAAGKLSLNAGIKVTDVYSGTASMVSGLLNLSGQVDLKLDASASVDFKIEIEDDFSVVIIRQAEDKFKVCINKIIKRTKELKAKAGIEAALGDNDKLKDLVNKFFEGVDEELFKYINEKIDTTGLKEEDLEKVLKAASLLKLTDISSVDDFREQYEQKKEKVKEKLLEVITNKVAVGISYEYSNIKTNESVFSGVFSKNAMNQFHGDIVKLKVGDLIDAYQKDPSSYNLTSYLQRKTTEITSSFGLNVAFGNFKLTSSIQREFKEVTEKKFLTDGGFAFKVDAYNRKSTRSYKHGKNSDVYILNMDASMPVFVAKEEDLTVEKFDFAFGLSFDMKENKTSDKELRDIVDWAVTWDIVPQEKSAEVINKIKTEVLNKGASEVTYHCFLKVPQGEFEELIPYFKPSLQTLIPGALAASMLQVDYADIPDFRVRNNIELRRKHYTAFWANYLNSYALNQADVMLSLVKKDLSEYFDTQNFPELSLYESGLGNYEAYNTSRTTEILNFNDVGIMVNRLTGFYDDLSKAINTRVHYEKKIFTKSIKGIDKTKFLKDFNLRFMGRLILDMNQQLADPIEIEKGFNITYKEGGKEKTLVIA</sequence>
<evidence type="ECO:0000313" key="1">
    <source>
        <dbReference type="EMBL" id="MBL6448508.1"/>
    </source>
</evidence>
<protein>
    <submittedName>
        <fullName evidence="1">Uncharacterized protein</fullName>
    </submittedName>
</protein>
<proteinExistence type="predicted"/>
<accession>A0A937G1U4</accession>